<dbReference type="AlphaFoldDB" id="Q022U5"/>
<protein>
    <submittedName>
        <fullName evidence="1">TPR repeat protein</fullName>
    </submittedName>
</protein>
<gene>
    <name evidence="1" type="ordered locus">Acid_3022</name>
</gene>
<evidence type="ECO:0000313" key="1">
    <source>
        <dbReference type="EMBL" id="ABJ84005.1"/>
    </source>
</evidence>
<dbReference type="SUPFAM" id="SSF53756">
    <property type="entry name" value="UDP-Glycosyltransferase/glycogen phosphorylase"/>
    <property type="match status" value="1"/>
</dbReference>
<dbReference type="Gene3D" id="3.40.50.2000">
    <property type="entry name" value="Glycogen Phosphorylase B"/>
    <property type="match status" value="1"/>
</dbReference>
<dbReference type="HOGENOM" id="CLU_010140_0_0_0"/>
<reference evidence="1" key="1">
    <citation type="submission" date="2006-10" db="EMBL/GenBank/DDBJ databases">
        <title>Complete sequence of Solibacter usitatus Ellin6076.</title>
        <authorList>
            <consortium name="US DOE Joint Genome Institute"/>
            <person name="Copeland A."/>
            <person name="Lucas S."/>
            <person name="Lapidus A."/>
            <person name="Barry K."/>
            <person name="Detter J.C."/>
            <person name="Glavina del Rio T."/>
            <person name="Hammon N."/>
            <person name="Israni S."/>
            <person name="Dalin E."/>
            <person name="Tice H."/>
            <person name="Pitluck S."/>
            <person name="Thompson L.S."/>
            <person name="Brettin T."/>
            <person name="Bruce D."/>
            <person name="Han C."/>
            <person name="Tapia R."/>
            <person name="Gilna P."/>
            <person name="Schmutz J."/>
            <person name="Larimer F."/>
            <person name="Land M."/>
            <person name="Hauser L."/>
            <person name="Kyrpides N."/>
            <person name="Mikhailova N."/>
            <person name="Janssen P.H."/>
            <person name="Kuske C.R."/>
            <person name="Richardson P."/>
        </authorList>
    </citation>
    <scope>NUCLEOTIDE SEQUENCE</scope>
    <source>
        <strain evidence="1">Ellin6076</strain>
    </source>
</reference>
<dbReference type="EMBL" id="CP000473">
    <property type="protein sequence ID" value="ABJ84005.1"/>
    <property type="molecule type" value="Genomic_DNA"/>
</dbReference>
<dbReference type="eggNOG" id="COG0859">
    <property type="taxonomic scope" value="Bacteria"/>
</dbReference>
<dbReference type="KEGG" id="sus:Acid_3022"/>
<sequence>MLRTDDCSLRGMFLPAEVDYRLAGETLARRDIPAALRHIHRAERNGYDPDLCAACRWSCWMLLGRFDLAWRESDRIARRGRPDPYRLWDGAPLISGKRVLIRCLHGYGDAIQFSRYTCWVRSEAASVIVQTHPELVSLLRGLRAVDEVITWESPSCPAPPWDRQIEVMELPRMHGTTLDTIPCEVPYLFVPPARQRQSRIPPPDNHRLRVGLQWRSGAWNPARSLDLSALRPILEHGEFEFYNFQRGTSREEAHALLEWRVADVSGDSPEIVEAAADLMRVDLLITVDTMLAHLAGALGRPVWVLLPFEADWRWMLDRSDSPWYPTMRLFRQPSPGNWHCPVSQIVHALTALR</sequence>
<proteinExistence type="predicted"/>
<accession>Q022U5</accession>
<dbReference type="STRING" id="234267.Acid_3022"/>
<name>Q022U5_SOLUE</name>
<organism evidence="1">
    <name type="scientific">Solibacter usitatus (strain Ellin6076)</name>
    <dbReference type="NCBI Taxonomy" id="234267"/>
    <lineage>
        <taxon>Bacteria</taxon>
        <taxon>Pseudomonadati</taxon>
        <taxon>Acidobacteriota</taxon>
        <taxon>Terriglobia</taxon>
        <taxon>Bryobacterales</taxon>
        <taxon>Solibacteraceae</taxon>
        <taxon>Candidatus Solibacter</taxon>
    </lineage>
</organism>
<dbReference type="InParanoid" id="Q022U5"/>